<feature type="region of interest" description="Disordered" evidence="2">
    <location>
        <begin position="104"/>
        <end position="135"/>
    </location>
</feature>
<comment type="caution">
    <text evidence="3">The sequence shown here is derived from an EMBL/GenBank/DDBJ whole genome shotgun (WGS) entry which is preliminary data.</text>
</comment>
<evidence type="ECO:0000313" key="4">
    <source>
        <dbReference type="Proteomes" id="UP000325081"/>
    </source>
</evidence>
<evidence type="ECO:0000256" key="1">
    <source>
        <dbReference type="SAM" id="Coils"/>
    </source>
</evidence>
<feature type="region of interest" description="Disordered" evidence="2">
    <location>
        <begin position="27"/>
        <end position="76"/>
    </location>
</feature>
<reference evidence="4" key="1">
    <citation type="journal article" date="2019" name="Curr. Biol.">
        <title>Genome Sequence of Striga asiatica Provides Insight into the Evolution of Plant Parasitism.</title>
        <authorList>
            <person name="Yoshida S."/>
            <person name="Kim S."/>
            <person name="Wafula E.K."/>
            <person name="Tanskanen J."/>
            <person name="Kim Y.M."/>
            <person name="Honaas L."/>
            <person name="Yang Z."/>
            <person name="Spallek T."/>
            <person name="Conn C.E."/>
            <person name="Ichihashi Y."/>
            <person name="Cheong K."/>
            <person name="Cui S."/>
            <person name="Der J.P."/>
            <person name="Gundlach H."/>
            <person name="Jiao Y."/>
            <person name="Hori C."/>
            <person name="Ishida J.K."/>
            <person name="Kasahara H."/>
            <person name="Kiba T."/>
            <person name="Kim M.S."/>
            <person name="Koo N."/>
            <person name="Laohavisit A."/>
            <person name="Lee Y.H."/>
            <person name="Lumba S."/>
            <person name="McCourt P."/>
            <person name="Mortimer J.C."/>
            <person name="Mutuku J.M."/>
            <person name="Nomura T."/>
            <person name="Sasaki-Sekimoto Y."/>
            <person name="Seto Y."/>
            <person name="Wang Y."/>
            <person name="Wakatake T."/>
            <person name="Sakakibara H."/>
            <person name="Demura T."/>
            <person name="Yamaguchi S."/>
            <person name="Yoneyama K."/>
            <person name="Manabe R.I."/>
            <person name="Nelson D.C."/>
            <person name="Schulman A.H."/>
            <person name="Timko M.P."/>
            <person name="dePamphilis C.W."/>
            <person name="Choi D."/>
            <person name="Shirasu K."/>
        </authorList>
    </citation>
    <scope>NUCLEOTIDE SEQUENCE [LARGE SCALE GENOMIC DNA]</scope>
    <source>
        <strain evidence="4">cv. UVA1</strain>
    </source>
</reference>
<keyword evidence="1" id="KW-0175">Coiled coil</keyword>
<protein>
    <submittedName>
        <fullName evidence="3">Late embryogenesis abundant protein</fullName>
    </submittedName>
</protein>
<feature type="coiled-coil region" evidence="1">
    <location>
        <begin position="184"/>
        <end position="218"/>
    </location>
</feature>
<dbReference type="AlphaFoldDB" id="A0A5A7P911"/>
<accession>A0A5A7P911</accession>
<dbReference type="EMBL" id="BKCP01003335">
    <property type="protein sequence ID" value="GER29026.1"/>
    <property type="molecule type" value="Genomic_DNA"/>
</dbReference>
<name>A0A5A7P911_STRAF</name>
<sequence>MSGRLNFFQNHTRGQIGEHEGRVSACGGGDVVVPPTDRSKKRLALSSLETETEDQFQRKKRKVLKEKGASGKKTGLQKESGAYILQVGSEGYILPSLASAQRDQSRPSVLVPVPKDQTRPGLSQFGPGLTRPDPDWYDPVQPDPMEMRRVSSLGLCQTGPRPRKDEEGEIKLQEIAVRETTILVSNLSDERASHEATKKKLETEATNLKQKMVALEAKEKVWSEKEAAWTKKESDLAREKEKLLARLQGLLEPSTPTPKLEYADF</sequence>
<evidence type="ECO:0000313" key="3">
    <source>
        <dbReference type="EMBL" id="GER29026.1"/>
    </source>
</evidence>
<evidence type="ECO:0000256" key="2">
    <source>
        <dbReference type="SAM" id="MobiDB-lite"/>
    </source>
</evidence>
<gene>
    <name evidence="3" type="ORF">STAS_04852</name>
</gene>
<keyword evidence="4" id="KW-1185">Reference proteome</keyword>
<proteinExistence type="predicted"/>
<dbReference type="Proteomes" id="UP000325081">
    <property type="component" value="Unassembled WGS sequence"/>
</dbReference>
<organism evidence="3 4">
    <name type="scientific">Striga asiatica</name>
    <name type="common">Asiatic witchweed</name>
    <name type="synonym">Buchnera asiatica</name>
    <dbReference type="NCBI Taxonomy" id="4170"/>
    <lineage>
        <taxon>Eukaryota</taxon>
        <taxon>Viridiplantae</taxon>
        <taxon>Streptophyta</taxon>
        <taxon>Embryophyta</taxon>
        <taxon>Tracheophyta</taxon>
        <taxon>Spermatophyta</taxon>
        <taxon>Magnoliopsida</taxon>
        <taxon>eudicotyledons</taxon>
        <taxon>Gunneridae</taxon>
        <taxon>Pentapetalae</taxon>
        <taxon>asterids</taxon>
        <taxon>lamiids</taxon>
        <taxon>Lamiales</taxon>
        <taxon>Orobanchaceae</taxon>
        <taxon>Buchnereae</taxon>
        <taxon>Striga</taxon>
    </lineage>
</organism>